<dbReference type="PANTHER" id="PTHR12526">
    <property type="entry name" value="GLYCOSYLTRANSFERASE"/>
    <property type="match status" value="1"/>
</dbReference>
<dbReference type="eggNOG" id="COG0438">
    <property type="taxonomic scope" value="Bacteria"/>
</dbReference>
<dbReference type="EMBL" id="HE663493">
    <property type="protein sequence ID" value="CCG07950.1"/>
    <property type="molecule type" value="Genomic_DNA"/>
</dbReference>
<feature type="domain" description="Glycosyltransferase subfamily 4-like N-terminal" evidence="1">
    <location>
        <begin position="21"/>
        <end position="157"/>
    </location>
</feature>
<dbReference type="CDD" id="cd03808">
    <property type="entry name" value="GT4_CapM-like"/>
    <property type="match status" value="1"/>
</dbReference>
<dbReference type="Gene3D" id="3.40.50.2000">
    <property type="entry name" value="Glycogen Phosphorylase B"/>
    <property type="match status" value="2"/>
</dbReference>
<dbReference type="HOGENOM" id="CLU_009583_8_1_5"/>
<dbReference type="SUPFAM" id="SSF53756">
    <property type="entry name" value="UDP-Glycosyltransferase/glycogen phosphorylase"/>
    <property type="match status" value="1"/>
</dbReference>
<dbReference type="PANTHER" id="PTHR12526:SF638">
    <property type="entry name" value="SPORE COAT PROTEIN SA"/>
    <property type="match status" value="1"/>
</dbReference>
<evidence type="ECO:0000313" key="3">
    <source>
        <dbReference type="Proteomes" id="UP000033220"/>
    </source>
</evidence>
<keyword evidence="3" id="KW-1185">Reference proteome</keyword>
<keyword evidence="2" id="KW-0808">Transferase</keyword>
<organism evidence="2 3">
    <name type="scientific">Pararhodospirillum photometricum DSM 122</name>
    <dbReference type="NCBI Taxonomy" id="1150469"/>
    <lineage>
        <taxon>Bacteria</taxon>
        <taxon>Pseudomonadati</taxon>
        <taxon>Pseudomonadota</taxon>
        <taxon>Alphaproteobacteria</taxon>
        <taxon>Rhodospirillales</taxon>
        <taxon>Rhodospirillaceae</taxon>
        <taxon>Pararhodospirillum</taxon>
    </lineage>
</organism>
<sequence length="394" mass="42877">MPRSEVLMDPSKAPEPPPRRRLLYLVTEDWAFWLHRRAMAQAAVAAGWDVAVACRVQHHRAAIEGLGVRVIELPWNRQGVNPLTELALLARVVRVLRRERPDLIHAAALKPVVHGALAADVAARVPVVGSVEGLGYVFINNTLKARLVRPVIETALRLFLNRPRRRLVVQNTDDQAFFRDRGLVRPERIALIPGAGVDLTTFAPTPLPEGPCVITYVGRMLIDKGLGELIQAARLLRQRGVAHRLRLVGAPDPGNPASLDEATLQAWHAEGVVEYLGQRDDIPALWATSHVAVLPSYREGLPKSLLEAAACARPAVTTDVPGCRDLVVANETGLIVPARDAEALADALATLAQDLERCRRLGLQARERVARAYSDQAVGDAVLALYGSLTEGPA</sequence>
<dbReference type="EC" id="2.4.1.57" evidence="2"/>
<proteinExistence type="predicted"/>
<protein>
    <submittedName>
        <fullName evidence="2">Glycosyl transferase, group 1</fullName>
        <ecNumber evidence="2">2.4.1.57</ecNumber>
    </submittedName>
</protein>
<gene>
    <name evidence="2" type="ORF">RSPPHO_01324</name>
</gene>
<keyword evidence="2" id="KW-0328">Glycosyltransferase</keyword>
<dbReference type="KEGG" id="rpm:RSPPHO_01324"/>
<dbReference type="GO" id="GO:0016757">
    <property type="term" value="F:glycosyltransferase activity"/>
    <property type="evidence" value="ECO:0007669"/>
    <property type="project" value="UniProtKB-KW"/>
</dbReference>
<dbReference type="InterPro" id="IPR028098">
    <property type="entry name" value="Glyco_trans_4-like_N"/>
</dbReference>
<dbReference type="PATRIC" id="fig|1150469.3.peg.1495"/>
<dbReference type="AlphaFoldDB" id="H6SIY5"/>
<dbReference type="Pfam" id="PF13477">
    <property type="entry name" value="Glyco_trans_4_2"/>
    <property type="match status" value="1"/>
</dbReference>
<accession>H6SIY5</accession>
<evidence type="ECO:0000313" key="2">
    <source>
        <dbReference type="EMBL" id="CCG07950.1"/>
    </source>
</evidence>
<name>H6SIY5_PARPM</name>
<reference evidence="2 3" key="1">
    <citation type="submission" date="2012-02" db="EMBL/GenBank/DDBJ databases">
        <title>Shotgun genome sequence of Phaeospirillum photometricum DSM 122.</title>
        <authorList>
            <person name="Duquesne K."/>
            <person name="Sturgis J."/>
        </authorList>
    </citation>
    <scope>NUCLEOTIDE SEQUENCE [LARGE SCALE GENOMIC DNA]</scope>
    <source>
        <strain evidence="3">DSM122</strain>
    </source>
</reference>
<dbReference type="STRING" id="1150469.RSPPHO_01324"/>
<dbReference type="Pfam" id="PF13692">
    <property type="entry name" value="Glyco_trans_1_4"/>
    <property type="match status" value="1"/>
</dbReference>
<dbReference type="Proteomes" id="UP000033220">
    <property type="component" value="Chromosome DSM 122"/>
</dbReference>
<evidence type="ECO:0000259" key="1">
    <source>
        <dbReference type="Pfam" id="PF13477"/>
    </source>
</evidence>